<dbReference type="EMBL" id="JAAYYV010000281">
    <property type="protein sequence ID" value="NLF54828.1"/>
    <property type="molecule type" value="Genomic_DNA"/>
</dbReference>
<feature type="compositionally biased region" description="Low complexity" evidence="1">
    <location>
        <begin position="99"/>
        <end position="118"/>
    </location>
</feature>
<evidence type="ECO:0000313" key="3">
    <source>
        <dbReference type="EMBL" id="NLF54828.1"/>
    </source>
</evidence>
<reference evidence="3 4" key="1">
    <citation type="journal article" date="2020" name="Biotechnol. Biofuels">
        <title>New insights from the biogas microbiome by comprehensive genome-resolved metagenomics of nearly 1600 species originating from multiple anaerobic digesters.</title>
        <authorList>
            <person name="Campanaro S."/>
            <person name="Treu L."/>
            <person name="Rodriguez-R L.M."/>
            <person name="Kovalovszki A."/>
            <person name="Ziels R.M."/>
            <person name="Maus I."/>
            <person name="Zhu X."/>
            <person name="Kougias P.G."/>
            <person name="Basile A."/>
            <person name="Luo G."/>
            <person name="Schluter A."/>
            <person name="Konstantinidis K.T."/>
            <person name="Angelidaki I."/>
        </authorList>
    </citation>
    <scope>NUCLEOTIDE SEQUENCE [LARGE SCALE GENOMIC DNA]</scope>
    <source>
        <strain evidence="3">AS06rmzACSIP_256</strain>
    </source>
</reference>
<gene>
    <name evidence="3" type="ORF">GX576_10640</name>
</gene>
<protein>
    <submittedName>
        <fullName evidence="3">Uncharacterized protein</fullName>
    </submittedName>
</protein>
<feature type="chain" id="PRO_5030608960" evidence="2">
    <location>
        <begin position="23"/>
        <end position="128"/>
    </location>
</feature>
<organism evidence="3 4">
    <name type="scientific">Thauera phenolivorans</name>
    <dbReference type="NCBI Taxonomy" id="1792543"/>
    <lineage>
        <taxon>Bacteria</taxon>
        <taxon>Pseudomonadati</taxon>
        <taxon>Pseudomonadota</taxon>
        <taxon>Betaproteobacteria</taxon>
        <taxon>Rhodocyclales</taxon>
        <taxon>Zoogloeaceae</taxon>
        <taxon>Thauera</taxon>
    </lineage>
</organism>
<name>A0A7X7LX20_9RHOO</name>
<evidence type="ECO:0000313" key="4">
    <source>
        <dbReference type="Proteomes" id="UP000536534"/>
    </source>
</evidence>
<keyword evidence="2" id="KW-0732">Signal</keyword>
<comment type="caution">
    <text evidence="3">The sequence shown here is derived from an EMBL/GenBank/DDBJ whole genome shotgun (WGS) entry which is preliminary data.</text>
</comment>
<sequence>MPSKLFRLGTLLTAMFCASVMAAQPPIDEAAKAKAAEAAARKAWAAKVDAYQLCKSQDAVAARYFADMARAGKQVPPPVATAECADPGPFAAETPPLEAAGAHSPPADAAQPPSSQVPEAKLENGAKK</sequence>
<accession>A0A7X7LX20</accession>
<evidence type="ECO:0000256" key="1">
    <source>
        <dbReference type="SAM" id="MobiDB-lite"/>
    </source>
</evidence>
<proteinExistence type="predicted"/>
<feature type="region of interest" description="Disordered" evidence="1">
    <location>
        <begin position="76"/>
        <end position="128"/>
    </location>
</feature>
<dbReference type="Proteomes" id="UP000536534">
    <property type="component" value="Unassembled WGS sequence"/>
</dbReference>
<dbReference type="AlphaFoldDB" id="A0A7X7LX20"/>
<dbReference type="OrthoDB" id="8929716at2"/>
<feature type="signal peptide" evidence="2">
    <location>
        <begin position="1"/>
        <end position="22"/>
    </location>
</feature>
<evidence type="ECO:0000256" key="2">
    <source>
        <dbReference type="SAM" id="SignalP"/>
    </source>
</evidence>
<dbReference type="RefSeq" id="WP_068803239.1">
    <property type="nucleotide sequence ID" value="NZ_MBFM01000001.1"/>
</dbReference>